<reference evidence="2 3" key="1">
    <citation type="submission" date="2019-09" db="EMBL/GenBank/DDBJ databases">
        <authorList>
            <person name="Dittami M. S."/>
        </authorList>
    </citation>
    <scope>NUCLEOTIDE SEQUENCE [LARGE SCALE GENOMIC DNA]</scope>
    <source>
        <strain evidence="2">SPHINGO391</strain>
    </source>
</reference>
<evidence type="ECO:0000313" key="3">
    <source>
        <dbReference type="Proteomes" id="UP000326857"/>
    </source>
</evidence>
<dbReference type="AlphaFoldDB" id="A0A5E7Y5N5"/>
<organism evidence="2 3">
    <name type="scientific">Sphingomonas aurantiaca</name>
    <dbReference type="NCBI Taxonomy" id="185949"/>
    <lineage>
        <taxon>Bacteria</taxon>
        <taxon>Pseudomonadati</taxon>
        <taxon>Pseudomonadota</taxon>
        <taxon>Alphaproteobacteria</taxon>
        <taxon>Sphingomonadales</taxon>
        <taxon>Sphingomonadaceae</taxon>
        <taxon>Sphingomonas</taxon>
    </lineage>
</organism>
<name>A0A5E7Y5N5_9SPHN</name>
<keyword evidence="1" id="KW-0732">Signal</keyword>
<feature type="signal peptide" evidence="1">
    <location>
        <begin position="1"/>
        <end position="21"/>
    </location>
</feature>
<gene>
    <name evidence="2" type="ORF">SPHINGO391_340015</name>
</gene>
<accession>A0A5E7Y5N5</accession>
<feature type="chain" id="PRO_5023025497" evidence="1">
    <location>
        <begin position="22"/>
        <end position="60"/>
    </location>
</feature>
<dbReference type="Proteomes" id="UP000326857">
    <property type="component" value="Unassembled WGS sequence"/>
</dbReference>
<sequence length="60" mass="6155">MTKFKFISAAFALTLAIGAFAAVANCCTDMACCKDGADCCDHGDKAKGGDHAGHAMPNMK</sequence>
<proteinExistence type="predicted"/>
<evidence type="ECO:0000313" key="2">
    <source>
        <dbReference type="EMBL" id="VVS99960.1"/>
    </source>
</evidence>
<dbReference type="EMBL" id="CABVLI010000028">
    <property type="protein sequence ID" value="VVS99960.1"/>
    <property type="molecule type" value="Genomic_DNA"/>
</dbReference>
<evidence type="ECO:0000256" key="1">
    <source>
        <dbReference type="SAM" id="SignalP"/>
    </source>
</evidence>
<dbReference type="RefSeq" id="WP_151989842.1">
    <property type="nucleotide sequence ID" value="NZ_LR701527.1"/>
</dbReference>
<protein>
    <submittedName>
        <fullName evidence="2">Uncharacterized protein</fullName>
    </submittedName>
</protein>